<dbReference type="InterPro" id="IPR037171">
    <property type="entry name" value="NagB/RpiA_transferase-like"/>
</dbReference>
<dbReference type="InterPro" id="IPR004165">
    <property type="entry name" value="CoA_trans_fam_I"/>
</dbReference>
<reference evidence="3 4" key="1">
    <citation type="submission" date="2010-04" db="EMBL/GenBank/DDBJ databases">
        <authorList>
            <person name="Qin X."/>
            <person name="Bachman B."/>
            <person name="Battles P."/>
            <person name="Bell A."/>
            <person name="Bess C."/>
            <person name="Bickham C."/>
            <person name="Chaboub L."/>
            <person name="Chen D."/>
            <person name="Coyle M."/>
            <person name="Deiros D.R."/>
            <person name="Dinh H."/>
            <person name="Forbes L."/>
            <person name="Fowler G."/>
            <person name="Francisco L."/>
            <person name="Fu Q."/>
            <person name="Gubbala S."/>
            <person name="Hale W."/>
            <person name="Han Y."/>
            <person name="Hemphill L."/>
            <person name="Highlander S.K."/>
            <person name="Hirani K."/>
            <person name="Hogues M."/>
            <person name="Jackson L."/>
            <person name="Jakkamsetti A."/>
            <person name="Javaid M."/>
            <person name="Jiang H."/>
            <person name="Korchina V."/>
            <person name="Kovar C."/>
            <person name="Lara F."/>
            <person name="Lee S."/>
            <person name="Mata R."/>
            <person name="Mathew T."/>
            <person name="Moen C."/>
            <person name="Morales K."/>
            <person name="Munidasa M."/>
            <person name="Nazareth L."/>
            <person name="Ngo R."/>
            <person name="Nguyen L."/>
            <person name="Okwuonu G."/>
            <person name="Ongeri F."/>
            <person name="Patil S."/>
            <person name="Petrosino J."/>
            <person name="Pham C."/>
            <person name="Pham P."/>
            <person name="Pu L.-L."/>
            <person name="Puazo M."/>
            <person name="Raj R."/>
            <person name="Reid J."/>
            <person name="Rouhana J."/>
            <person name="Saada N."/>
            <person name="Shang Y."/>
            <person name="Simmons D."/>
            <person name="Thornton R."/>
            <person name="Warren J."/>
            <person name="Weissenberger G."/>
            <person name="Zhang J."/>
            <person name="Zhang L."/>
            <person name="Zhou C."/>
            <person name="Zhu D."/>
            <person name="Muzny D."/>
            <person name="Worley K."/>
            <person name="Gibbs R."/>
        </authorList>
    </citation>
    <scope>NUCLEOTIDE SEQUENCE [LARGE SCALE GENOMIC DNA]</scope>
    <source>
        <strain evidence="3 4">ATCC 49957</strain>
    </source>
</reference>
<protein>
    <submittedName>
        <fullName evidence="3">3-oxoacid CoA-transferase, A subunit</fullName>
        <ecNumber evidence="3">2.8.3.-</ecNumber>
    </submittedName>
</protein>
<name>D5RJG6_9PROT</name>
<comment type="similarity">
    <text evidence="1">Belongs to the 3-oxoacid CoA-transferase subunit A family.</text>
</comment>
<dbReference type="PANTHER" id="PTHR13707:SF60">
    <property type="entry name" value="ACETATE COA-TRANSFERASE SUBUNIT ALPHA"/>
    <property type="match status" value="1"/>
</dbReference>
<gene>
    <name evidence="3" type="primary">pcaI2</name>
    <name evidence="3" type="ORF">HMPREF0731_1226</name>
</gene>
<evidence type="ECO:0000313" key="4">
    <source>
        <dbReference type="Proteomes" id="UP000005324"/>
    </source>
</evidence>
<dbReference type="Gene3D" id="3.40.1080.10">
    <property type="entry name" value="Glutaconate Coenzyme A-transferase"/>
    <property type="match status" value="1"/>
</dbReference>
<dbReference type="SUPFAM" id="SSF100950">
    <property type="entry name" value="NagB/RpiA/CoA transferase-like"/>
    <property type="match status" value="1"/>
</dbReference>
<evidence type="ECO:0000313" key="3">
    <source>
        <dbReference type="EMBL" id="EFH12558.1"/>
    </source>
</evidence>
<dbReference type="PROSITE" id="PS01273">
    <property type="entry name" value="COA_TRANSF_1"/>
    <property type="match status" value="1"/>
</dbReference>
<organism evidence="3 4">
    <name type="scientific">Pseudoroseomonas cervicalis ATCC 49957</name>
    <dbReference type="NCBI Taxonomy" id="525371"/>
    <lineage>
        <taxon>Bacteria</taxon>
        <taxon>Pseudomonadati</taxon>
        <taxon>Pseudomonadota</taxon>
        <taxon>Alphaproteobacteria</taxon>
        <taxon>Acetobacterales</taxon>
        <taxon>Roseomonadaceae</taxon>
        <taxon>Roseomonas</taxon>
    </lineage>
</organism>
<dbReference type="HOGENOM" id="CLU_019942_2_0_5"/>
<dbReference type="GO" id="GO:0008410">
    <property type="term" value="F:CoA-transferase activity"/>
    <property type="evidence" value="ECO:0007669"/>
    <property type="project" value="InterPro"/>
</dbReference>
<keyword evidence="2 3" id="KW-0808">Transferase</keyword>
<dbReference type="SMART" id="SM00882">
    <property type="entry name" value="CoA_trans"/>
    <property type="match status" value="1"/>
</dbReference>
<comment type="caution">
    <text evidence="3">The sequence shown here is derived from an EMBL/GenBank/DDBJ whole genome shotgun (WGS) entry which is preliminary data.</text>
</comment>
<sequence>MLDRRVETFAEAIAGIGDGATILLGGFGGAGTPLGLIAAIHAAGLRELTVVCNNGGSATADLSLWLAAGQVRKLVCSYPKSKANTTSSFSDLYRAGKIELELVPQGTLVERIRCAGAGLGGFFTPVGAGTALAEGKETRLIGGREHVFETPLPGDVALLRGRQADRLGNLTYNRTARNFAPAMATAAKLVVAEVEEFVELGALDPESVVTPGIFVDRVVRREAPQ</sequence>
<dbReference type="OrthoDB" id="9805230at2"/>
<dbReference type="AlphaFoldDB" id="D5RJG6"/>
<evidence type="ECO:0000256" key="1">
    <source>
        <dbReference type="ARBA" id="ARBA00005612"/>
    </source>
</evidence>
<dbReference type="Pfam" id="PF01144">
    <property type="entry name" value="CoA_trans"/>
    <property type="match status" value="1"/>
</dbReference>
<evidence type="ECO:0000256" key="2">
    <source>
        <dbReference type="ARBA" id="ARBA00022679"/>
    </source>
</evidence>
<dbReference type="InterPro" id="IPR012792">
    <property type="entry name" value="3-oxoacid_CoA-transf_A"/>
</dbReference>
<dbReference type="NCBIfam" id="TIGR02429">
    <property type="entry name" value="pcaI_scoA_fam"/>
    <property type="match status" value="1"/>
</dbReference>
<dbReference type="RefSeq" id="WP_007005075.1">
    <property type="nucleotide sequence ID" value="NZ_GG770781.1"/>
</dbReference>
<dbReference type="EC" id="2.8.3.-" evidence="3"/>
<dbReference type="Proteomes" id="UP000005324">
    <property type="component" value="Unassembled WGS sequence"/>
</dbReference>
<dbReference type="InterPro" id="IPR004163">
    <property type="entry name" value="CoA_transf_BS"/>
</dbReference>
<dbReference type="PANTHER" id="PTHR13707">
    <property type="entry name" value="KETOACID-COENZYME A TRANSFERASE"/>
    <property type="match status" value="1"/>
</dbReference>
<proteinExistence type="inferred from homology"/>
<accession>D5RJG6</accession>
<keyword evidence="4" id="KW-1185">Reference proteome</keyword>
<dbReference type="EMBL" id="ADVL01000204">
    <property type="protein sequence ID" value="EFH12558.1"/>
    <property type="molecule type" value="Genomic_DNA"/>
</dbReference>